<evidence type="ECO:0000256" key="1">
    <source>
        <dbReference type="SAM" id="Coils"/>
    </source>
</evidence>
<keyword evidence="2" id="KW-1133">Transmembrane helix</keyword>
<comment type="caution">
    <text evidence="3">The sequence shown here is derived from an EMBL/GenBank/DDBJ whole genome shotgun (WGS) entry which is preliminary data.</text>
</comment>
<keyword evidence="2" id="KW-0472">Membrane</keyword>
<gene>
    <name evidence="3" type="ORF">H8E41_10510</name>
</gene>
<accession>A0A8J6NCX3</accession>
<reference evidence="3 4" key="1">
    <citation type="submission" date="2020-08" db="EMBL/GenBank/DDBJ databases">
        <title>Bridging the membrane lipid divide: bacteria of the FCB group superphylum have the potential to synthesize archaeal ether lipids.</title>
        <authorList>
            <person name="Villanueva L."/>
            <person name="Von Meijenfeldt F.A.B."/>
            <person name="Westbye A.B."/>
            <person name="Yadav S."/>
            <person name="Hopmans E.C."/>
            <person name="Dutilh B.E."/>
            <person name="Sinninghe Damste J.S."/>
        </authorList>
    </citation>
    <scope>NUCLEOTIDE SEQUENCE [LARGE SCALE GENOMIC DNA]</scope>
    <source>
        <strain evidence="3">NIOZ-UU47</strain>
    </source>
</reference>
<evidence type="ECO:0000256" key="2">
    <source>
        <dbReference type="SAM" id="Phobius"/>
    </source>
</evidence>
<dbReference type="EMBL" id="JACNJZ010000149">
    <property type="protein sequence ID" value="MBC8318326.1"/>
    <property type="molecule type" value="Genomic_DNA"/>
</dbReference>
<feature type="transmembrane region" description="Helical" evidence="2">
    <location>
        <begin position="20"/>
        <end position="38"/>
    </location>
</feature>
<keyword evidence="1" id="KW-0175">Coiled coil</keyword>
<dbReference type="Pfam" id="PF05137">
    <property type="entry name" value="PilN"/>
    <property type="match status" value="1"/>
</dbReference>
<dbReference type="InterPro" id="IPR007813">
    <property type="entry name" value="PilN"/>
</dbReference>
<dbReference type="Proteomes" id="UP000614424">
    <property type="component" value="Unassembled WGS sequence"/>
</dbReference>
<dbReference type="AlphaFoldDB" id="A0A8J6NCX3"/>
<name>A0A8J6NCX3_9BACT</name>
<sequence length="185" mass="20946">MLLRVNLVPQQPLAERIKKVSPLVLGILVILICAFFYARGTYIKSQITYNDKEINRIKETAGVTELLTRQVAEIEADLTVLKKEYSHLLETVRSTEGIQAEKNYYTTPLRDITTSLPSSIKCNKISFKGRNAVIDAVAINHQDIPLFVSNIKDYGHYSQVSFKDVNKETIQGVNHFNFTLLLGMD</sequence>
<keyword evidence="2" id="KW-0812">Transmembrane</keyword>
<feature type="coiled-coil region" evidence="1">
    <location>
        <begin position="64"/>
        <end position="91"/>
    </location>
</feature>
<proteinExistence type="predicted"/>
<organism evidence="3 4">
    <name type="scientific">Candidatus Desulfobia pelagia</name>
    <dbReference type="NCBI Taxonomy" id="2841692"/>
    <lineage>
        <taxon>Bacteria</taxon>
        <taxon>Pseudomonadati</taxon>
        <taxon>Thermodesulfobacteriota</taxon>
        <taxon>Desulfobulbia</taxon>
        <taxon>Desulfobulbales</taxon>
        <taxon>Desulfobulbaceae</taxon>
        <taxon>Candidatus Desulfobia</taxon>
    </lineage>
</organism>
<evidence type="ECO:0000313" key="3">
    <source>
        <dbReference type="EMBL" id="MBC8318326.1"/>
    </source>
</evidence>
<protein>
    <submittedName>
        <fullName evidence="3">PilN domain-containing protein</fullName>
    </submittedName>
</protein>
<evidence type="ECO:0000313" key="4">
    <source>
        <dbReference type="Proteomes" id="UP000614424"/>
    </source>
</evidence>